<feature type="region of interest" description="Disordered" evidence="1">
    <location>
        <begin position="313"/>
        <end position="340"/>
    </location>
</feature>
<keyword evidence="5" id="KW-1185">Reference proteome</keyword>
<accession>A0A9J7BI91</accession>
<evidence type="ECO:0000256" key="2">
    <source>
        <dbReference type="SAM" id="Phobius"/>
    </source>
</evidence>
<name>A0A9J7BI91_9BACT</name>
<reference evidence="4" key="1">
    <citation type="submission" date="2021-04" db="EMBL/GenBank/DDBJ databases">
        <title>Phylogenetic analysis of Acidobacteriaceae.</title>
        <authorList>
            <person name="Qiu L."/>
            <person name="Zhang Q."/>
        </authorList>
    </citation>
    <scope>NUCLEOTIDE SEQUENCE</scope>
    <source>
        <strain evidence="4">DSM 25168</strain>
    </source>
</reference>
<keyword evidence="2" id="KW-0812">Transmembrane</keyword>
<evidence type="ECO:0000313" key="5">
    <source>
        <dbReference type="Proteomes" id="UP001059380"/>
    </source>
</evidence>
<proteinExistence type="predicted"/>
<gene>
    <name evidence="4" type="ORF">MOP44_18270</name>
</gene>
<evidence type="ECO:0000256" key="1">
    <source>
        <dbReference type="SAM" id="MobiDB-lite"/>
    </source>
</evidence>
<organism evidence="4 5">
    <name type="scientific">Occallatibacter riparius</name>
    <dbReference type="NCBI Taxonomy" id="1002689"/>
    <lineage>
        <taxon>Bacteria</taxon>
        <taxon>Pseudomonadati</taxon>
        <taxon>Acidobacteriota</taxon>
        <taxon>Terriglobia</taxon>
        <taxon>Terriglobales</taxon>
        <taxon>Acidobacteriaceae</taxon>
        <taxon>Occallatibacter</taxon>
    </lineage>
</organism>
<keyword evidence="2" id="KW-0472">Membrane</keyword>
<evidence type="ECO:0008006" key="6">
    <source>
        <dbReference type="Google" id="ProtNLM"/>
    </source>
</evidence>
<dbReference type="RefSeq" id="WP_260791696.1">
    <property type="nucleotide sequence ID" value="NZ_CP093313.1"/>
</dbReference>
<feature type="transmembrane region" description="Helical" evidence="2">
    <location>
        <begin position="269"/>
        <end position="290"/>
    </location>
</feature>
<protein>
    <recommendedName>
        <fullName evidence="6">DUF4105 domain-containing protein</fullName>
    </recommendedName>
</protein>
<dbReference type="EMBL" id="CP093313">
    <property type="protein sequence ID" value="UWZ82512.1"/>
    <property type="molecule type" value="Genomic_DNA"/>
</dbReference>
<evidence type="ECO:0000313" key="4">
    <source>
        <dbReference type="EMBL" id="UWZ82512.1"/>
    </source>
</evidence>
<dbReference type="AlphaFoldDB" id="A0A9J7BI91"/>
<feature type="signal peptide" evidence="3">
    <location>
        <begin position="1"/>
        <end position="28"/>
    </location>
</feature>
<dbReference type="Proteomes" id="UP001059380">
    <property type="component" value="Chromosome"/>
</dbReference>
<evidence type="ECO:0000256" key="3">
    <source>
        <dbReference type="SAM" id="SignalP"/>
    </source>
</evidence>
<feature type="chain" id="PRO_5039939336" description="DUF4105 domain-containing protein" evidence="3">
    <location>
        <begin position="29"/>
        <end position="356"/>
    </location>
</feature>
<sequence length="356" mass="39635">MPLTRVRTIFCVLSVLVILGFSSLRSQAQAALLMEEPYGLFGTLNPTGHAAIYFSRLCAETPVKLRRCEPGEPGAVIARYQGIAGYDWVAMPLYPYLYAVDDAADVPLRVNRDGVLHLRRAYHDEHMQSLGAKVHEGNFVHGGWAQLIGVSYERKIYAFRFDTTEEQDEALMGRLNDSRNHTQFNLLYSNCADFARGVMNDYFPHVFTRTFFPDAGMTTPRQITSKLVHYAKKHPETKLSIFAIPQIPGYRHLSHANMSVSGSLMTTAYAIPIAIFNPYLAGGLFIDYLVRGRFPRSYEHCPTLEPSELAELNDEPRFPPASAAPALQSRVTSTAPQPGAATIEPIALKEAIGSHE</sequence>
<keyword evidence="3" id="KW-0732">Signal</keyword>
<keyword evidence="2" id="KW-1133">Transmembrane helix</keyword>
<dbReference type="KEGG" id="orp:MOP44_18270"/>